<reference evidence="1 2" key="1">
    <citation type="submission" date="2024-02" db="EMBL/GenBank/DDBJ databases">
        <authorList>
            <person name="Vignale AGUSTIN F."/>
            <person name="Sosa J E."/>
            <person name="Modenutti C."/>
        </authorList>
    </citation>
    <scope>NUCLEOTIDE SEQUENCE [LARGE SCALE GENOMIC DNA]</scope>
</reference>
<name>A0ABC8U0P7_9AQUA</name>
<comment type="caution">
    <text evidence="1">The sequence shown here is derived from an EMBL/GenBank/DDBJ whole genome shotgun (WGS) entry which is preliminary data.</text>
</comment>
<dbReference type="EMBL" id="CAUOFW020006591">
    <property type="protein sequence ID" value="CAK9175328.1"/>
    <property type="molecule type" value="Genomic_DNA"/>
</dbReference>
<dbReference type="Proteomes" id="UP001642360">
    <property type="component" value="Unassembled WGS sequence"/>
</dbReference>
<evidence type="ECO:0000313" key="1">
    <source>
        <dbReference type="EMBL" id="CAK9175328.1"/>
    </source>
</evidence>
<dbReference type="AlphaFoldDB" id="A0ABC8U0P7"/>
<proteinExistence type="predicted"/>
<organism evidence="1 2">
    <name type="scientific">Ilex paraguariensis</name>
    <name type="common">yerba mate</name>
    <dbReference type="NCBI Taxonomy" id="185542"/>
    <lineage>
        <taxon>Eukaryota</taxon>
        <taxon>Viridiplantae</taxon>
        <taxon>Streptophyta</taxon>
        <taxon>Embryophyta</taxon>
        <taxon>Tracheophyta</taxon>
        <taxon>Spermatophyta</taxon>
        <taxon>Magnoliopsida</taxon>
        <taxon>eudicotyledons</taxon>
        <taxon>Gunneridae</taxon>
        <taxon>Pentapetalae</taxon>
        <taxon>asterids</taxon>
        <taxon>campanulids</taxon>
        <taxon>Aquifoliales</taxon>
        <taxon>Aquifoliaceae</taxon>
        <taxon>Ilex</taxon>
    </lineage>
</organism>
<sequence>MKKTANASMAMPPFFQINDSCECLVMLFQVEKLARGSFFFLRESFPFDESSFGELSDGITTKKPMLTSKPISYVFELCPPTEIQLSDYTTVLRQCLHDIQ</sequence>
<gene>
    <name evidence="1" type="ORF">ILEXP_LOCUS45123</name>
</gene>
<evidence type="ECO:0000313" key="2">
    <source>
        <dbReference type="Proteomes" id="UP001642360"/>
    </source>
</evidence>
<protein>
    <submittedName>
        <fullName evidence="1">Uncharacterized protein</fullName>
    </submittedName>
</protein>
<keyword evidence="2" id="KW-1185">Reference proteome</keyword>
<accession>A0ABC8U0P7</accession>